<reference evidence="1 2" key="1">
    <citation type="submission" date="2020-06" db="EMBL/GenBank/DDBJ databases">
        <title>Complete genome of Paenibacillus barcinonensis KACC11450.</title>
        <authorList>
            <person name="Kim M."/>
            <person name="Park Y.-J."/>
            <person name="Shin J.-H."/>
        </authorList>
    </citation>
    <scope>NUCLEOTIDE SEQUENCE [LARGE SCALE GENOMIC DNA]</scope>
    <source>
        <strain evidence="1 2">KACC11450</strain>
    </source>
</reference>
<dbReference type="RefSeq" id="WP_110899352.1">
    <property type="nucleotide sequence ID" value="NZ_CP054614.1"/>
</dbReference>
<gene>
    <name evidence="1" type="ORF">HUB98_04080</name>
</gene>
<accession>A0ABX6Q0E6</accession>
<dbReference type="EMBL" id="CP054614">
    <property type="protein sequence ID" value="QKS55576.1"/>
    <property type="molecule type" value="Genomic_DNA"/>
</dbReference>
<organism evidence="1 2">
    <name type="scientific">Paenibacillus barcinonensis</name>
    <dbReference type="NCBI Taxonomy" id="198119"/>
    <lineage>
        <taxon>Bacteria</taxon>
        <taxon>Bacillati</taxon>
        <taxon>Bacillota</taxon>
        <taxon>Bacilli</taxon>
        <taxon>Bacillales</taxon>
        <taxon>Paenibacillaceae</taxon>
        <taxon>Paenibacillus</taxon>
    </lineage>
</organism>
<protein>
    <submittedName>
        <fullName evidence="1">Uncharacterized protein</fullName>
    </submittedName>
</protein>
<proteinExistence type="predicted"/>
<evidence type="ECO:0000313" key="1">
    <source>
        <dbReference type="EMBL" id="QKS55576.1"/>
    </source>
</evidence>
<keyword evidence="2" id="KW-1185">Reference proteome</keyword>
<evidence type="ECO:0000313" key="2">
    <source>
        <dbReference type="Proteomes" id="UP000509327"/>
    </source>
</evidence>
<dbReference type="Proteomes" id="UP000509327">
    <property type="component" value="Chromosome"/>
</dbReference>
<name>A0ABX6Q0E6_PAEBA</name>
<sequence length="107" mass="12313">MTMTGLVSMETWQERLLGLQSLFLFFKETPQSAKKSESEVRRFQVIPFLNVEMVIIPFSSVPLTNISWIFFDNNNQNPHFVIQLNILNIGQGLAADFNIKIDGYGWT</sequence>